<keyword evidence="7" id="KW-1133">Transmembrane helix</keyword>
<reference evidence="8" key="1">
    <citation type="submission" date="2021-08" db="EMBL/GenBank/DDBJ databases">
        <title>WGS assembly of Ceratopteris richardii.</title>
        <authorList>
            <person name="Marchant D.B."/>
            <person name="Chen G."/>
            <person name="Jenkins J."/>
            <person name="Shu S."/>
            <person name="Leebens-Mack J."/>
            <person name="Grimwood J."/>
            <person name="Schmutz J."/>
            <person name="Soltis P."/>
            <person name="Soltis D."/>
            <person name="Chen Z.-H."/>
        </authorList>
    </citation>
    <scope>NUCLEOTIDE SEQUENCE</scope>
    <source>
        <strain evidence="8">Whitten #5841</strain>
        <tissue evidence="8">Leaf</tissue>
    </source>
</reference>
<dbReference type="CDD" id="cd11064">
    <property type="entry name" value="CYP86A"/>
    <property type="match status" value="1"/>
</dbReference>
<comment type="similarity">
    <text evidence="1 6">Belongs to the cytochrome P450 family.</text>
</comment>
<keyword evidence="5 6" id="KW-0349">Heme</keyword>
<dbReference type="Gene3D" id="1.10.630.10">
    <property type="entry name" value="Cytochrome P450"/>
    <property type="match status" value="1"/>
</dbReference>
<feature type="transmembrane region" description="Helical" evidence="7">
    <location>
        <begin position="12"/>
        <end position="29"/>
    </location>
</feature>
<name>A0A8T2QDP4_CERRI</name>
<evidence type="ECO:0000256" key="1">
    <source>
        <dbReference type="ARBA" id="ARBA00010617"/>
    </source>
</evidence>
<evidence type="ECO:0000256" key="5">
    <source>
        <dbReference type="PIRSR" id="PIRSR602401-1"/>
    </source>
</evidence>
<dbReference type="OrthoDB" id="1470350at2759"/>
<dbReference type="GO" id="GO:0006629">
    <property type="term" value="P:lipid metabolic process"/>
    <property type="evidence" value="ECO:0007669"/>
    <property type="project" value="UniProtKB-ARBA"/>
</dbReference>
<dbReference type="PANTHER" id="PTHR24296">
    <property type="entry name" value="CYTOCHROME P450"/>
    <property type="match status" value="1"/>
</dbReference>
<evidence type="ECO:0000256" key="3">
    <source>
        <dbReference type="ARBA" id="ARBA00023002"/>
    </source>
</evidence>
<dbReference type="PRINTS" id="PR00385">
    <property type="entry name" value="P450"/>
</dbReference>
<evidence type="ECO:0000313" key="9">
    <source>
        <dbReference type="Proteomes" id="UP000825935"/>
    </source>
</evidence>
<dbReference type="Pfam" id="PF00067">
    <property type="entry name" value="p450"/>
    <property type="match status" value="1"/>
</dbReference>
<keyword evidence="7" id="KW-0812">Transmembrane</keyword>
<keyword evidence="7" id="KW-0472">Membrane</keyword>
<organism evidence="8 9">
    <name type="scientific">Ceratopteris richardii</name>
    <name type="common">Triangle waterfern</name>
    <dbReference type="NCBI Taxonomy" id="49495"/>
    <lineage>
        <taxon>Eukaryota</taxon>
        <taxon>Viridiplantae</taxon>
        <taxon>Streptophyta</taxon>
        <taxon>Embryophyta</taxon>
        <taxon>Tracheophyta</taxon>
        <taxon>Polypodiopsida</taxon>
        <taxon>Polypodiidae</taxon>
        <taxon>Polypodiales</taxon>
        <taxon>Pteridineae</taxon>
        <taxon>Pteridaceae</taxon>
        <taxon>Parkerioideae</taxon>
        <taxon>Ceratopteris</taxon>
    </lineage>
</organism>
<dbReference type="GO" id="GO:0004497">
    <property type="term" value="F:monooxygenase activity"/>
    <property type="evidence" value="ECO:0007669"/>
    <property type="project" value="UniProtKB-KW"/>
</dbReference>
<evidence type="ECO:0000256" key="6">
    <source>
        <dbReference type="RuleBase" id="RU000461"/>
    </source>
</evidence>
<evidence type="ECO:0000256" key="2">
    <source>
        <dbReference type="ARBA" id="ARBA00022723"/>
    </source>
</evidence>
<dbReference type="GO" id="GO:0020037">
    <property type="term" value="F:heme binding"/>
    <property type="evidence" value="ECO:0007669"/>
    <property type="project" value="InterPro"/>
</dbReference>
<evidence type="ECO:0000256" key="4">
    <source>
        <dbReference type="ARBA" id="ARBA00023004"/>
    </source>
</evidence>
<feature type="binding site" description="axial binding residue" evidence="5">
    <location>
        <position position="459"/>
    </location>
    <ligand>
        <name>heme</name>
        <dbReference type="ChEBI" id="CHEBI:30413"/>
    </ligand>
    <ligandPart>
        <name>Fe</name>
        <dbReference type="ChEBI" id="CHEBI:18248"/>
    </ligandPart>
</feature>
<sequence length="517" mass="59694">MEEGRLEARDVMWVLSITLIGGAFCHYMVQRWRSTRGRPTNWPVLGMLPAMLINLDHIHDWVASLLISNSGTFLFQGPWFSDMRYLYTADPRNIEHALRTNFDDYPKGKGFSDIFLDLLGQGIFNTDGELWRIHRKVTSLQLNSRLCREFSDSAIFSMVENKLLPLLDCFCKEGLRFDLQDILLRLTFDTICLVGFGEEVGCLSPELPVSAFAKAFETTLECTMFRFFLPLRWWQTLRRLRLGKERDMPEAMRVVDRFFEELVASRRRVQNDDEHCERKYDLMSCLLMNGGEMYMDDKLLRDSALNLLLAGRDTSAQALCWFFWLVAQHPSVESKIVEETRRIVGGAMGNGKSSLTRRELKQMHYLHAALTESLRLYPSVPFDFKNVRKDDILPDGTRMKKNDRFVYAIHAMGRMESIWGKDSLCFRPERWLNSCDGTFTDTHVPAFHYVVFNGGPRTCLGKDMAYVLMKAVASSILFHFSVRLVPGHIVTPRLSITLYMKDGLAVTLARRNLQLNP</sequence>
<dbReference type="EMBL" id="CM035440">
    <property type="protein sequence ID" value="KAH7281989.1"/>
    <property type="molecule type" value="Genomic_DNA"/>
</dbReference>
<dbReference type="SUPFAM" id="SSF48264">
    <property type="entry name" value="Cytochrome P450"/>
    <property type="match status" value="1"/>
</dbReference>
<accession>A0A8T2QDP4</accession>
<dbReference type="Proteomes" id="UP000825935">
    <property type="component" value="Chromosome 35"/>
</dbReference>
<keyword evidence="2 5" id="KW-0479">Metal-binding</keyword>
<comment type="cofactor">
    <cofactor evidence="5">
        <name>heme</name>
        <dbReference type="ChEBI" id="CHEBI:30413"/>
    </cofactor>
</comment>
<gene>
    <name evidence="8" type="ORF">KP509_35G006900</name>
</gene>
<proteinExistence type="inferred from homology"/>
<keyword evidence="6" id="KW-0503">Monooxygenase</keyword>
<comment type="caution">
    <text evidence="8">The sequence shown here is derived from an EMBL/GenBank/DDBJ whole genome shotgun (WGS) entry which is preliminary data.</text>
</comment>
<keyword evidence="9" id="KW-1185">Reference proteome</keyword>
<evidence type="ECO:0000256" key="7">
    <source>
        <dbReference type="SAM" id="Phobius"/>
    </source>
</evidence>
<dbReference type="PROSITE" id="PS00086">
    <property type="entry name" value="CYTOCHROME_P450"/>
    <property type="match status" value="1"/>
</dbReference>
<dbReference type="InterPro" id="IPR001128">
    <property type="entry name" value="Cyt_P450"/>
</dbReference>
<evidence type="ECO:0000313" key="8">
    <source>
        <dbReference type="EMBL" id="KAH7281989.1"/>
    </source>
</evidence>
<dbReference type="OMA" id="RIMVEIC"/>
<dbReference type="GO" id="GO:0005506">
    <property type="term" value="F:iron ion binding"/>
    <property type="evidence" value="ECO:0007669"/>
    <property type="project" value="InterPro"/>
</dbReference>
<protein>
    <recommendedName>
        <fullName evidence="10">Cytochrome P450</fullName>
    </recommendedName>
</protein>
<dbReference type="PRINTS" id="PR00463">
    <property type="entry name" value="EP450I"/>
</dbReference>
<dbReference type="GO" id="GO:0016705">
    <property type="term" value="F:oxidoreductase activity, acting on paired donors, with incorporation or reduction of molecular oxygen"/>
    <property type="evidence" value="ECO:0007669"/>
    <property type="project" value="InterPro"/>
</dbReference>
<dbReference type="InterPro" id="IPR036396">
    <property type="entry name" value="Cyt_P450_sf"/>
</dbReference>
<dbReference type="InterPro" id="IPR002401">
    <property type="entry name" value="Cyt_P450_E_grp-I"/>
</dbReference>
<dbReference type="AlphaFoldDB" id="A0A8T2QDP4"/>
<evidence type="ECO:0008006" key="10">
    <source>
        <dbReference type="Google" id="ProtNLM"/>
    </source>
</evidence>
<keyword evidence="4 5" id="KW-0408">Iron</keyword>
<keyword evidence="3 6" id="KW-0560">Oxidoreductase</keyword>
<dbReference type="InterPro" id="IPR017972">
    <property type="entry name" value="Cyt_P450_CS"/>
</dbReference>